<evidence type="ECO:0000313" key="3">
    <source>
        <dbReference type="Proteomes" id="UP001178662"/>
    </source>
</evidence>
<evidence type="ECO:0000313" key="2">
    <source>
        <dbReference type="EMBL" id="WEK56080.1"/>
    </source>
</evidence>
<dbReference type="Proteomes" id="UP001178662">
    <property type="component" value="Chromosome"/>
</dbReference>
<dbReference type="AlphaFoldDB" id="A0AA95JHI7"/>
<name>A0AA95JHI7_9BACL</name>
<protein>
    <submittedName>
        <fullName evidence="2">SMI1/KNR4 family protein</fullName>
    </submittedName>
</protein>
<dbReference type="EMBL" id="CP119317">
    <property type="protein sequence ID" value="WEK56080.1"/>
    <property type="molecule type" value="Genomic_DNA"/>
</dbReference>
<dbReference type="Gene3D" id="3.40.1580.10">
    <property type="entry name" value="SMI1/KNR4-like"/>
    <property type="match status" value="1"/>
</dbReference>
<dbReference type="InterPro" id="IPR018958">
    <property type="entry name" value="Knr4/Smi1-like_dom"/>
</dbReference>
<organism evidence="2 3">
    <name type="scientific">Candidatus Cohnella colombiensis</name>
    <dbReference type="NCBI Taxonomy" id="3121368"/>
    <lineage>
        <taxon>Bacteria</taxon>
        <taxon>Bacillati</taxon>
        <taxon>Bacillota</taxon>
        <taxon>Bacilli</taxon>
        <taxon>Bacillales</taxon>
        <taxon>Paenibacillaceae</taxon>
        <taxon>Cohnella</taxon>
    </lineage>
</organism>
<dbReference type="Pfam" id="PF14568">
    <property type="entry name" value="SUKH_6"/>
    <property type="match status" value="1"/>
</dbReference>
<accession>A0AA95JHI7</accession>
<evidence type="ECO:0000259" key="1">
    <source>
        <dbReference type="SMART" id="SM00860"/>
    </source>
</evidence>
<proteinExistence type="predicted"/>
<dbReference type="InterPro" id="IPR037883">
    <property type="entry name" value="Knr4/Smi1-like_sf"/>
</dbReference>
<gene>
    <name evidence="2" type="ORF">P0Y55_08540</name>
</gene>
<dbReference type="SMART" id="SM00860">
    <property type="entry name" value="SMI1_KNR4"/>
    <property type="match status" value="1"/>
</dbReference>
<reference evidence="2" key="1">
    <citation type="submission" date="2023-03" db="EMBL/GenBank/DDBJ databases">
        <title>Andean soil-derived lignocellulolytic bacterial consortium as a source of novel taxa and putative plastic-active enzymes.</title>
        <authorList>
            <person name="Diaz-Garcia L."/>
            <person name="Chuvochina M."/>
            <person name="Feuerriegel G."/>
            <person name="Bunk B."/>
            <person name="Sproer C."/>
            <person name="Streit W.R."/>
            <person name="Rodriguez L.M."/>
            <person name="Overmann J."/>
            <person name="Jimenez D.J."/>
        </authorList>
    </citation>
    <scope>NUCLEOTIDE SEQUENCE</scope>
    <source>
        <strain evidence="2">MAG 2441</strain>
    </source>
</reference>
<keyword evidence="3" id="KW-1185">Reference proteome</keyword>
<sequence length="139" mass="16047">MWKEFISELECELSFNQPASIESINSAEIELNVQFPQTLKELLLESNGVLDEFECDALWPLERIIEENKSIRIEEQITFNNFLLFSDAGNGDLFAFSIKEGNDNNEEIYVWNHEDESREIVSTSLKDFISGWFEGTIGI</sequence>
<feature type="domain" description="Knr4/Smi1-like" evidence="1">
    <location>
        <begin position="18"/>
        <end position="131"/>
    </location>
</feature>
<dbReference type="SUPFAM" id="SSF160631">
    <property type="entry name" value="SMI1/KNR4-like"/>
    <property type="match status" value="1"/>
</dbReference>